<accession>A0ACB9P7J8</accession>
<sequence>MAARGRIPPKFEGRSTQAPGVMRHGPFHDLSPASGLRLLEPLPPQLLENKIAVQAEEVKRLAGDNHRLASTHVALREELIASHQEVQKLKKHIRSNQTESDIQVRVLLDKIAKMEVDIRAGDSLKKELQQARIEVQSLVAARQELSGQIQKASQELQKAHSDVKSLPDLQAVLDSLVPEHQRLRATFEHEKNKNIEFVEQMKATEKNLIGMAREVELLRAKNSNAEKRVHAPDLYGAAIPFDNGGTGTYVDAYGRAQGPTGIGRVGESMVQYGGSNGVVTVDGAAAVWSGPYDPSVSRDELDELHSDATIDYSFSGIQLQLYPCNYTV</sequence>
<organism evidence="1 2">
    <name type="scientific">Bauhinia variegata</name>
    <name type="common">Purple orchid tree</name>
    <name type="synonym">Phanera variegata</name>
    <dbReference type="NCBI Taxonomy" id="167791"/>
    <lineage>
        <taxon>Eukaryota</taxon>
        <taxon>Viridiplantae</taxon>
        <taxon>Streptophyta</taxon>
        <taxon>Embryophyta</taxon>
        <taxon>Tracheophyta</taxon>
        <taxon>Spermatophyta</taxon>
        <taxon>Magnoliopsida</taxon>
        <taxon>eudicotyledons</taxon>
        <taxon>Gunneridae</taxon>
        <taxon>Pentapetalae</taxon>
        <taxon>rosids</taxon>
        <taxon>fabids</taxon>
        <taxon>Fabales</taxon>
        <taxon>Fabaceae</taxon>
        <taxon>Cercidoideae</taxon>
        <taxon>Cercideae</taxon>
        <taxon>Bauhiniinae</taxon>
        <taxon>Bauhinia</taxon>
    </lineage>
</organism>
<dbReference type="Proteomes" id="UP000828941">
    <property type="component" value="Chromosome 5"/>
</dbReference>
<evidence type="ECO:0000313" key="1">
    <source>
        <dbReference type="EMBL" id="KAI4344346.1"/>
    </source>
</evidence>
<proteinExistence type="predicted"/>
<protein>
    <submittedName>
        <fullName evidence="1">Uncharacterized protein</fullName>
    </submittedName>
</protein>
<name>A0ACB9P7J8_BAUVA</name>
<reference evidence="1 2" key="1">
    <citation type="journal article" date="2022" name="DNA Res.">
        <title>Chromosomal-level genome assembly of the orchid tree Bauhinia variegata (Leguminosae; Cercidoideae) supports the allotetraploid origin hypothesis of Bauhinia.</title>
        <authorList>
            <person name="Zhong Y."/>
            <person name="Chen Y."/>
            <person name="Zheng D."/>
            <person name="Pang J."/>
            <person name="Liu Y."/>
            <person name="Luo S."/>
            <person name="Meng S."/>
            <person name="Qian L."/>
            <person name="Wei D."/>
            <person name="Dai S."/>
            <person name="Zhou R."/>
        </authorList>
    </citation>
    <scope>NUCLEOTIDE SEQUENCE [LARGE SCALE GENOMIC DNA]</scope>
    <source>
        <strain evidence="1">BV-YZ2020</strain>
    </source>
</reference>
<gene>
    <name evidence="1" type="ORF">L6164_011581</name>
</gene>
<keyword evidence="2" id="KW-1185">Reference proteome</keyword>
<comment type="caution">
    <text evidence="1">The sequence shown here is derived from an EMBL/GenBank/DDBJ whole genome shotgun (WGS) entry which is preliminary data.</text>
</comment>
<dbReference type="EMBL" id="CM039430">
    <property type="protein sequence ID" value="KAI4344346.1"/>
    <property type="molecule type" value="Genomic_DNA"/>
</dbReference>
<evidence type="ECO:0000313" key="2">
    <source>
        <dbReference type="Proteomes" id="UP000828941"/>
    </source>
</evidence>